<keyword evidence="14 16" id="KW-0472">Membrane</keyword>
<feature type="modified residue" description="FMN phosphoryl threonine" evidence="16">
    <location>
        <position position="230"/>
    </location>
</feature>
<comment type="function">
    <text evidence="16">NQR complex catalyzes the reduction of ubiquinone-1 to ubiquinol by two successive reactions, coupled with the transport of Na(+) ions from the cytoplasm to the periplasm. NqrA to NqrE are probably involved in the second step, the conversion of ubisemiquinone to ubiquinol.</text>
</comment>
<name>A0A0D0ITU0_9PSED</name>
<evidence type="ECO:0000256" key="1">
    <source>
        <dbReference type="ARBA" id="ARBA00022448"/>
    </source>
</evidence>
<evidence type="ECO:0000313" key="19">
    <source>
        <dbReference type="EMBL" id="KIP96557.1"/>
    </source>
</evidence>
<keyword evidence="6 16" id="KW-0288">FMN</keyword>
<evidence type="ECO:0000256" key="11">
    <source>
        <dbReference type="ARBA" id="ARBA00023053"/>
    </source>
</evidence>
<keyword evidence="1 16" id="KW-0813">Transport</keyword>
<keyword evidence="3" id="KW-0997">Cell inner membrane</keyword>
<evidence type="ECO:0000256" key="13">
    <source>
        <dbReference type="ARBA" id="ARBA00023075"/>
    </source>
</evidence>
<keyword evidence="8 16" id="KW-1278">Translocase</keyword>
<dbReference type="NCBIfam" id="TIGR01938">
    <property type="entry name" value="nqrC"/>
    <property type="match status" value="1"/>
</dbReference>
<dbReference type="HAMAP" id="MF_00427">
    <property type="entry name" value="NqrC"/>
    <property type="match status" value="1"/>
</dbReference>
<dbReference type="NCBIfam" id="NF003749">
    <property type="entry name" value="PRK05346.1-5"/>
    <property type="match status" value="1"/>
</dbReference>
<evidence type="ECO:0000256" key="5">
    <source>
        <dbReference type="ARBA" id="ARBA00022630"/>
    </source>
</evidence>
<evidence type="ECO:0000256" key="9">
    <source>
        <dbReference type="ARBA" id="ARBA00022989"/>
    </source>
</evidence>
<evidence type="ECO:0000256" key="15">
    <source>
        <dbReference type="ARBA" id="ARBA00023201"/>
    </source>
</evidence>
<accession>A0A0D0ITU0</accession>
<dbReference type="GO" id="GO:0006814">
    <property type="term" value="P:sodium ion transport"/>
    <property type="evidence" value="ECO:0007669"/>
    <property type="project" value="UniProtKB-UniRule"/>
</dbReference>
<dbReference type="SMART" id="SM00900">
    <property type="entry name" value="FMN_bind"/>
    <property type="match status" value="1"/>
</dbReference>
<evidence type="ECO:0000256" key="2">
    <source>
        <dbReference type="ARBA" id="ARBA00022475"/>
    </source>
</evidence>
<dbReference type="AlphaFoldDB" id="A0A0D0ITU0"/>
<sequence>MSKIKETPTRTLVVTLVMCLVCSIAVSAAALILRPTQQENALVDRQRAVLVIAELWQPGMSSDEVREMFSSRVTPRLVDLRTGEYSDAFDPHTFDQNKSIADASLSSQIPEGQDIASIRRREHYAVVYQIEQDGQMDRLVLPVRGYGLWSTMYGFVALQSDLETVAGLGFYQHGETPGLGGEIDNPNWQAKWVGKKVYQNGEPALRVIKGSVNEQSPQADYQVDAIAGATITANGVTHMIHFWLGEDGFGPFIKKLGAGEA</sequence>
<keyword evidence="12 16" id="KW-0406">Ion transport</keyword>
<comment type="similarity">
    <text evidence="16 17">Belongs to the NqrC family.</text>
</comment>
<keyword evidence="9 16" id="KW-1133">Transmembrane helix</keyword>
<reference evidence="19 20" key="1">
    <citation type="submission" date="2014-12" db="EMBL/GenBank/DDBJ databases">
        <title>16Stimator: statistical estimation of ribosomal gene copy numbers from draft genome assemblies.</title>
        <authorList>
            <person name="Perisin M.A."/>
            <person name="Vetter M."/>
            <person name="Gilbert J.A."/>
            <person name="Bergelson J."/>
        </authorList>
    </citation>
    <scope>NUCLEOTIDE SEQUENCE [LARGE SCALE GENOMIC DNA]</scope>
    <source>
        <strain evidence="19 20">MEJ086</strain>
    </source>
</reference>
<dbReference type="OrthoDB" id="9786835at2"/>
<keyword evidence="10 16" id="KW-0520">NAD</keyword>
<evidence type="ECO:0000256" key="6">
    <source>
        <dbReference type="ARBA" id="ARBA00022643"/>
    </source>
</evidence>
<evidence type="ECO:0000313" key="20">
    <source>
        <dbReference type="Proteomes" id="UP000032068"/>
    </source>
</evidence>
<evidence type="ECO:0000256" key="14">
    <source>
        <dbReference type="ARBA" id="ARBA00023136"/>
    </source>
</evidence>
<keyword evidence="13 16" id="KW-0830">Ubiquinone</keyword>
<dbReference type="Pfam" id="PF04205">
    <property type="entry name" value="FMN_bind"/>
    <property type="match status" value="1"/>
</dbReference>
<comment type="caution">
    <text evidence="16">Lacks conserved residue(s) required for the propagation of feature annotation.</text>
</comment>
<comment type="cofactor">
    <cofactor evidence="16 17">
        <name>FMN</name>
        <dbReference type="ChEBI" id="CHEBI:58210"/>
    </cofactor>
</comment>
<evidence type="ECO:0000256" key="17">
    <source>
        <dbReference type="PIRNR" id="PIRNR009437"/>
    </source>
</evidence>
<evidence type="ECO:0000256" key="7">
    <source>
        <dbReference type="ARBA" id="ARBA00022692"/>
    </source>
</evidence>
<keyword evidence="4 16" id="KW-0597">Phosphoprotein</keyword>
<keyword evidence="11 16" id="KW-0915">Sodium</keyword>
<comment type="caution">
    <text evidence="19">The sequence shown here is derived from an EMBL/GenBank/DDBJ whole genome shotgun (WGS) entry which is preliminary data.</text>
</comment>
<comment type="subunit">
    <text evidence="16 17">Composed of six subunits; NqrA, NqrB, NqrC, NqrD, NqrE and NqrF.</text>
</comment>
<dbReference type="GO" id="GO:0005886">
    <property type="term" value="C:plasma membrane"/>
    <property type="evidence" value="ECO:0007669"/>
    <property type="project" value="UniProtKB-SubCell"/>
</dbReference>
<dbReference type="PANTHER" id="PTHR37838:SF1">
    <property type="entry name" value="NA(+)-TRANSLOCATING NADH-QUINONE REDUCTASE SUBUNIT C"/>
    <property type="match status" value="1"/>
</dbReference>
<keyword evidence="7 16" id="KW-0812">Transmembrane</keyword>
<keyword evidence="2 16" id="KW-1003">Cell membrane</keyword>
<evidence type="ECO:0000256" key="8">
    <source>
        <dbReference type="ARBA" id="ARBA00022967"/>
    </source>
</evidence>
<organism evidence="19 20">
    <name type="scientific">Pseudomonas fulva</name>
    <dbReference type="NCBI Taxonomy" id="47880"/>
    <lineage>
        <taxon>Bacteria</taxon>
        <taxon>Pseudomonadati</taxon>
        <taxon>Pseudomonadota</taxon>
        <taxon>Gammaproteobacteria</taxon>
        <taxon>Pseudomonadales</taxon>
        <taxon>Pseudomonadaceae</taxon>
        <taxon>Pseudomonas</taxon>
    </lineage>
</organism>
<evidence type="ECO:0000256" key="12">
    <source>
        <dbReference type="ARBA" id="ARBA00023065"/>
    </source>
</evidence>
<dbReference type="Proteomes" id="UP000032068">
    <property type="component" value="Unassembled WGS sequence"/>
</dbReference>
<dbReference type="EMBL" id="JXQW01000062">
    <property type="protein sequence ID" value="KIP96557.1"/>
    <property type="molecule type" value="Genomic_DNA"/>
</dbReference>
<protein>
    <recommendedName>
        <fullName evidence="16 17">Na(+)-translocating NADH-quinone reductase subunit C</fullName>
        <shortName evidence="16 17">Na(+)-NQR subunit C</shortName>
        <shortName evidence="16 17">Na(+)-translocating NQR subunit C</shortName>
        <ecNumber evidence="16 17">7.2.1.1</ecNumber>
    </recommendedName>
    <alternativeName>
        <fullName evidence="16 17">NQR complex subunit C</fullName>
    </alternativeName>
    <alternativeName>
        <fullName evidence="16 17">NQR-1 subunit C</fullName>
    </alternativeName>
</protein>
<comment type="subcellular location">
    <subcellularLocation>
        <location evidence="16">Cell membrane</location>
        <topology evidence="16">Single-pass membrane protein</topology>
    </subcellularLocation>
</comment>
<feature type="domain" description="FMN-binding" evidence="18">
    <location>
        <begin position="147"/>
        <end position="247"/>
    </location>
</feature>
<comment type="catalytic activity">
    <reaction evidence="16 17">
        <text>a ubiquinone + n Na(+)(in) + NADH + H(+) = a ubiquinol + n Na(+)(out) + NAD(+)</text>
        <dbReference type="Rhea" id="RHEA:47748"/>
        <dbReference type="Rhea" id="RHEA-COMP:9565"/>
        <dbReference type="Rhea" id="RHEA-COMP:9566"/>
        <dbReference type="ChEBI" id="CHEBI:15378"/>
        <dbReference type="ChEBI" id="CHEBI:16389"/>
        <dbReference type="ChEBI" id="CHEBI:17976"/>
        <dbReference type="ChEBI" id="CHEBI:29101"/>
        <dbReference type="ChEBI" id="CHEBI:57540"/>
        <dbReference type="ChEBI" id="CHEBI:57945"/>
        <dbReference type="EC" id="7.2.1.1"/>
    </reaction>
</comment>
<dbReference type="EC" id="7.2.1.1" evidence="16 17"/>
<evidence type="ECO:0000256" key="16">
    <source>
        <dbReference type="HAMAP-Rule" id="MF_00427"/>
    </source>
</evidence>
<proteinExistence type="inferred from homology"/>
<evidence type="ECO:0000256" key="3">
    <source>
        <dbReference type="ARBA" id="ARBA00022519"/>
    </source>
</evidence>
<dbReference type="GO" id="GO:0010181">
    <property type="term" value="F:FMN binding"/>
    <property type="evidence" value="ECO:0007669"/>
    <property type="project" value="UniProtKB-UniRule"/>
</dbReference>
<gene>
    <name evidence="16" type="primary">nqrC</name>
    <name evidence="19" type="ORF">RU08_19975</name>
</gene>
<dbReference type="PANTHER" id="PTHR37838">
    <property type="entry name" value="NA(+)-TRANSLOCATING NADH-QUINONE REDUCTASE SUBUNIT C"/>
    <property type="match status" value="1"/>
</dbReference>
<keyword evidence="5 16" id="KW-0285">Flavoprotein</keyword>
<evidence type="ECO:0000256" key="10">
    <source>
        <dbReference type="ARBA" id="ARBA00023027"/>
    </source>
</evidence>
<feature type="transmembrane region" description="Helical" evidence="16">
    <location>
        <begin position="12"/>
        <end position="33"/>
    </location>
</feature>
<evidence type="ECO:0000256" key="4">
    <source>
        <dbReference type="ARBA" id="ARBA00022553"/>
    </source>
</evidence>
<dbReference type="InterPro" id="IPR010204">
    <property type="entry name" value="NqrC"/>
</dbReference>
<keyword evidence="15 16" id="KW-0739">Sodium transport</keyword>
<dbReference type="InterPro" id="IPR007329">
    <property type="entry name" value="FMN-bd"/>
</dbReference>
<evidence type="ECO:0000259" key="18">
    <source>
        <dbReference type="SMART" id="SM00900"/>
    </source>
</evidence>
<dbReference type="RefSeq" id="WP_042555607.1">
    <property type="nucleotide sequence ID" value="NZ_JXQW01000062.1"/>
</dbReference>
<dbReference type="GO" id="GO:0016655">
    <property type="term" value="F:oxidoreductase activity, acting on NAD(P)H, quinone or similar compound as acceptor"/>
    <property type="evidence" value="ECO:0007669"/>
    <property type="project" value="UniProtKB-UniRule"/>
</dbReference>
<dbReference type="PIRSF" id="PIRSF009437">
    <property type="entry name" value="NQR-1_subunit_C"/>
    <property type="match status" value="1"/>
</dbReference>